<keyword evidence="2" id="KW-1185">Reference proteome</keyword>
<gene>
    <name evidence="1" type="ORF">GCM10010361_17980</name>
</gene>
<protein>
    <submittedName>
        <fullName evidence="1">Uncharacterized protein</fullName>
    </submittedName>
</protein>
<organism evidence="1 2">
    <name type="scientific">Streptomyces olivaceiscleroticus</name>
    <dbReference type="NCBI Taxonomy" id="68245"/>
    <lineage>
        <taxon>Bacteria</taxon>
        <taxon>Bacillati</taxon>
        <taxon>Actinomycetota</taxon>
        <taxon>Actinomycetes</taxon>
        <taxon>Kitasatosporales</taxon>
        <taxon>Streptomycetaceae</taxon>
        <taxon>Streptomyces</taxon>
    </lineage>
</organism>
<accession>A0ABP3JI22</accession>
<reference evidence="2" key="1">
    <citation type="journal article" date="2019" name="Int. J. Syst. Evol. Microbiol.">
        <title>The Global Catalogue of Microorganisms (GCM) 10K type strain sequencing project: providing services to taxonomists for standard genome sequencing and annotation.</title>
        <authorList>
            <consortium name="The Broad Institute Genomics Platform"/>
            <consortium name="The Broad Institute Genome Sequencing Center for Infectious Disease"/>
            <person name="Wu L."/>
            <person name="Ma J."/>
        </authorList>
    </citation>
    <scope>NUCLEOTIDE SEQUENCE [LARGE SCALE GENOMIC DNA]</scope>
    <source>
        <strain evidence="2">JCM 4805</strain>
    </source>
</reference>
<dbReference type="RefSeq" id="WP_346094368.1">
    <property type="nucleotide sequence ID" value="NZ_BAAABY010000011.1"/>
</dbReference>
<sequence>MNNPRYYMATTPDGVIPASVTAGTPVNLADHIGQVIDHPSPGRRWYDDSQFSYFRMVRRAGEVLEDTGMHPIAWPVRLWIVEPVGPVGNWASDLYPYRTLSHQVRVVAETDAWQALGPRGDKVLDYINVELPAQARAWAAAYAADPQRTQDRHAAWNGDSLCGTDHCSSGRHALAWAAHRAFTCRREAALRTASQLATAAAEQAVTLPDDAGRAYVTSRAIAMTTAVLLQDRLRPYLLNALRGVDLDVIAPAPDHA</sequence>
<evidence type="ECO:0000313" key="1">
    <source>
        <dbReference type="EMBL" id="GAA0454323.1"/>
    </source>
</evidence>
<proteinExistence type="predicted"/>
<name>A0ABP3JI22_9ACTN</name>
<dbReference type="Proteomes" id="UP001500909">
    <property type="component" value="Unassembled WGS sequence"/>
</dbReference>
<dbReference type="EMBL" id="BAAABY010000011">
    <property type="protein sequence ID" value="GAA0454323.1"/>
    <property type="molecule type" value="Genomic_DNA"/>
</dbReference>
<evidence type="ECO:0000313" key="2">
    <source>
        <dbReference type="Proteomes" id="UP001500909"/>
    </source>
</evidence>
<comment type="caution">
    <text evidence="1">The sequence shown here is derived from an EMBL/GenBank/DDBJ whole genome shotgun (WGS) entry which is preliminary data.</text>
</comment>